<reference evidence="2" key="1">
    <citation type="submission" date="2015-05" db="EMBL/GenBank/DDBJ databases">
        <authorList>
            <person name="Wang D.B."/>
            <person name="Wang M."/>
        </authorList>
    </citation>
    <scope>NUCLEOTIDE SEQUENCE</scope>
    <source>
        <strain evidence="2">36-1</strain>
    </source>
</reference>
<sequence>MVDHEHQHSSTSNLHAVRLDHFGREAEQVPSPPAVVLPYGWMLLDFNTYSRVPTERETHTEESVPEKTQAGNRGCCAARALAARRTTADGGSQGQADSTYWALGNGSTAREYAADQRQCVCFLPSALVVTAVNPQSTHRGG</sequence>
<evidence type="ECO:0000313" key="2">
    <source>
        <dbReference type="EMBL" id="PWI76480.1"/>
    </source>
</evidence>
<proteinExistence type="predicted"/>
<organism evidence="2 3">
    <name type="scientific">Purpureocillium lilacinum</name>
    <name type="common">Paecilomyces lilacinus</name>
    <dbReference type="NCBI Taxonomy" id="33203"/>
    <lineage>
        <taxon>Eukaryota</taxon>
        <taxon>Fungi</taxon>
        <taxon>Dikarya</taxon>
        <taxon>Ascomycota</taxon>
        <taxon>Pezizomycotina</taxon>
        <taxon>Sordariomycetes</taxon>
        <taxon>Hypocreomycetidae</taxon>
        <taxon>Hypocreales</taxon>
        <taxon>Ophiocordycipitaceae</taxon>
        <taxon>Purpureocillium</taxon>
    </lineage>
</organism>
<keyword evidence="4" id="KW-1185">Reference proteome</keyword>
<dbReference type="Proteomes" id="UP001287286">
    <property type="component" value="Unassembled WGS sequence"/>
</dbReference>
<protein>
    <submittedName>
        <fullName evidence="2">Uncharacterized protein</fullName>
    </submittedName>
</protein>
<evidence type="ECO:0000313" key="4">
    <source>
        <dbReference type="Proteomes" id="UP001287286"/>
    </source>
</evidence>
<evidence type="ECO:0000313" key="1">
    <source>
        <dbReference type="EMBL" id="KAK4093197.1"/>
    </source>
</evidence>
<name>A0A2U3EPS9_PURLI</name>
<reference evidence="1" key="3">
    <citation type="submission" date="2023-11" db="EMBL/GenBank/DDBJ databases">
        <authorList>
            <person name="Beijen E."/>
            <person name="Ohm R.A."/>
        </authorList>
    </citation>
    <scope>NUCLEOTIDE SEQUENCE</scope>
    <source>
        <strain evidence="1">CBS 150709</strain>
    </source>
</reference>
<accession>A0A2U3EPS9</accession>
<dbReference type="AlphaFoldDB" id="A0A2U3EPS9"/>
<evidence type="ECO:0000313" key="3">
    <source>
        <dbReference type="Proteomes" id="UP000245956"/>
    </source>
</evidence>
<dbReference type="EMBL" id="JAWRVI010000006">
    <property type="protein sequence ID" value="KAK4093197.1"/>
    <property type="molecule type" value="Genomic_DNA"/>
</dbReference>
<dbReference type="EMBL" id="LCWV01000001">
    <property type="protein sequence ID" value="PWI76480.1"/>
    <property type="molecule type" value="Genomic_DNA"/>
</dbReference>
<reference evidence="1 4" key="4">
    <citation type="journal article" date="2024" name="Microbiol. Resour. Announc.">
        <title>Genome annotations for the ascomycete fungi Trichoderma harzianum, Trichoderma aggressivum, and Purpureocillium lilacinum.</title>
        <authorList>
            <person name="Beijen E.P.W."/>
            <person name="Ohm R.A."/>
        </authorList>
    </citation>
    <scope>NUCLEOTIDE SEQUENCE [LARGE SCALE GENOMIC DNA]</scope>
    <source>
        <strain evidence="1 4">CBS 150709</strain>
    </source>
</reference>
<gene>
    <name evidence="2" type="ORF">PCL_03674</name>
    <name evidence="1" type="ORF">Purlil1_2354</name>
</gene>
<reference evidence="2 3" key="2">
    <citation type="journal article" date="2016" name="Front. Microbiol.">
        <title>Genome and transcriptome sequences reveal the specific parasitism of the nematophagous Purpureocillium lilacinum 36-1.</title>
        <authorList>
            <person name="Xie J."/>
            <person name="Li S."/>
            <person name="Mo C."/>
            <person name="Xiao X."/>
            <person name="Peng D."/>
            <person name="Wang G."/>
            <person name="Xiao Y."/>
        </authorList>
    </citation>
    <scope>NUCLEOTIDE SEQUENCE [LARGE SCALE GENOMIC DNA]</scope>
    <source>
        <strain evidence="2 3">36-1</strain>
    </source>
</reference>
<comment type="caution">
    <text evidence="2">The sequence shown here is derived from an EMBL/GenBank/DDBJ whole genome shotgun (WGS) entry which is preliminary data.</text>
</comment>
<dbReference type="Proteomes" id="UP000245956">
    <property type="component" value="Unassembled WGS sequence"/>
</dbReference>